<evidence type="ECO:0008006" key="3">
    <source>
        <dbReference type="Google" id="ProtNLM"/>
    </source>
</evidence>
<sequence>MSNTIPTDLEQFVSQQFAAGQFHTPNELAEAVRAAAVELFDRDQRLKELQAEVQPALDRLEQGEGVEADFEDIKRRGSERLASRIKRD</sequence>
<name>A0A5C6BQH5_9PLAN</name>
<dbReference type="EMBL" id="SJPP01000001">
    <property type="protein sequence ID" value="TWU13641.1"/>
    <property type="molecule type" value="Genomic_DNA"/>
</dbReference>
<comment type="caution">
    <text evidence="1">The sequence shown here is derived from an EMBL/GenBank/DDBJ whole genome shotgun (WGS) entry which is preliminary data.</text>
</comment>
<accession>A0A5C6BQH5</accession>
<dbReference type="Proteomes" id="UP000320735">
    <property type="component" value="Unassembled WGS sequence"/>
</dbReference>
<evidence type="ECO:0000313" key="2">
    <source>
        <dbReference type="Proteomes" id="UP000320735"/>
    </source>
</evidence>
<organism evidence="1 2">
    <name type="scientific">Symmachiella macrocystis</name>
    <dbReference type="NCBI Taxonomy" id="2527985"/>
    <lineage>
        <taxon>Bacteria</taxon>
        <taxon>Pseudomonadati</taxon>
        <taxon>Planctomycetota</taxon>
        <taxon>Planctomycetia</taxon>
        <taxon>Planctomycetales</taxon>
        <taxon>Planctomycetaceae</taxon>
        <taxon>Symmachiella</taxon>
    </lineage>
</organism>
<dbReference type="InterPro" id="IPR038296">
    <property type="entry name" value="ParD_sf"/>
</dbReference>
<protein>
    <recommendedName>
        <fullName evidence="3">Antitoxin ParD4</fullName>
    </recommendedName>
</protein>
<evidence type="ECO:0000313" key="1">
    <source>
        <dbReference type="EMBL" id="TWU13641.1"/>
    </source>
</evidence>
<dbReference type="RefSeq" id="WP_146370939.1">
    <property type="nucleotide sequence ID" value="NZ_SJPP01000001.1"/>
</dbReference>
<gene>
    <name evidence="1" type="ORF">CA54_24760</name>
</gene>
<keyword evidence="2" id="KW-1185">Reference proteome</keyword>
<proteinExistence type="predicted"/>
<reference evidence="1 2" key="1">
    <citation type="submission" date="2019-02" db="EMBL/GenBank/DDBJ databases">
        <title>Deep-cultivation of Planctomycetes and their phenomic and genomic characterization uncovers novel biology.</title>
        <authorList>
            <person name="Wiegand S."/>
            <person name="Jogler M."/>
            <person name="Boedeker C."/>
            <person name="Pinto D."/>
            <person name="Vollmers J."/>
            <person name="Rivas-Marin E."/>
            <person name="Kohn T."/>
            <person name="Peeters S.H."/>
            <person name="Heuer A."/>
            <person name="Rast P."/>
            <person name="Oberbeckmann S."/>
            <person name="Bunk B."/>
            <person name="Jeske O."/>
            <person name="Meyerdierks A."/>
            <person name="Storesund J.E."/>
            <person name="Kallscheuer N."/>
            <person name="Luecker S."/>
            <person name="Lage O.M."/>
            <person name="Pohl T."/>
            <person name="Merkel B.J."/>
            <person name="Hornburger P."/>
            <person name="Mueller R.-W."/>
            <person name="Bruemmer F."/>
            <person name="Labrenz M."/>
            <person name="Spormann A.M."/>
            <person name="Op Den Camp H."/>
            <person name="Overmann J."/>
            <person name="Amann R."/>
            <person name="Jetten M.S.M."/>
            <person name="Mascher T."/>
            <person name="Medema M.H."/>
            <person name="Devos D.P."/>
            <person name="Kaster A.-K."/>
            <person name="Ovreas L."/>
            <person name="Rohde M."/>
            <person name="Galperin M.Y."/>
            <person name="Jogler C."/>
        </authorList>
    </citation>
    <scope>NUCLEOTIDE SEQUENCE [LARGE SCALE GENOMIC DNA]</scope>
    <source>
        <strain evidence="1 2">CA54</strain>
    </source>
</reference>
<dbReference type="AlphaFoldDB" id="A0A5C6BQH5"/>
<dbReference type="Gene3D" id="6.10.10.120">
    <property type="entry name" value="Antitoxin ParD1-like"/>
    <property type="match status" value="1"/>
</dbReference>